<dbReference type="EMBL" id="DF144121">
    <property type="protein sequence ID" value="GAA55954.1"/>
    <property type="molecule type" value="Genomic_DNA"/>
</dbReference>
<dbReference type="Gene3D" id="1.10.390.30">
    <property type="entry name" value="Peptidase M60, enhancin-like domain 3"/>
    <property type="match status" value="2"/>
</dbReference>
<evidence type="ECO:0000259" key="1">
    <source>
        <dbReference type="PROSITE" id="PS51723"/>
    </source>
</evidence>
<feature type="domain" description="Peptidase M60" evidence="1">
    <location>
        <begin position="1337"/>
        <end position="1632"/>
    </location>
</feature>
<protein>
    <recommendedName>
        <fullName evidence="1">Peptidase M60 domain-containing protein</fullName>
    </recommendedName>
</protein>
<evidence type="ECO:0000313" key="2">
    <source>
        <dbReference type="EMBL" id="GAA55954.1"/>
    </source>
</evidence>
<feature type="domain" description="Peptidase M60" evidence="1">
    <location>
        <begin position="517"/>
        <end position="812"/>
    </location>
</feature>
<dbReference type="Proteomes" id="UP000008909">
    <property type="component" value="Unassembled WGS sequence"/>
</dbReference>
<evidence type="ECO:0000313" key="3">
    <source>
        <dbReference type="Proteomes" id="UP000008909"/>
    </source>
</evidence>
<dbReference type="InterPro" id="IPR051244">
    <property type="entry name" value="TCAF"/>
</dbReference>
<dbReference type="InterPro" id="IPR031161">
    <property type="entry name" value="Peptidase_M60_dom"/>
</dbReference>
<keyword evidence="3" id="KW-1185">Reference proteome</keyword>
<organism evidence="2 3">
    <name type="scientific">Clonorchis sinensis</name>
    <name type="common">Chinese liver fluke</name>
    <dbReference type="NCBI Taxonomy" id="79923"/>
    <lineage>
        <taxon>Eukaryota</taxon>
        <taxon>Metazoa</taxon>
        <taxon>Spiralia</taxon>
        <taxon>Lophotrochozoa</taxon>
        <taxon>Platyhelminthes</taxon>
        <taxon>Trematoda</taxon>
        <taxon>Digenea</taxon>
        <taxon>Opisthorchiida</taxon>
        <taxon>Opisthorchiata</taxon>
        <taxon>Opisthorchiidae</taxon>
        <taxon>Clonorchis</taxon>
    </lineage>
</organism>
<sequence length="1742" mass="198265">MLPPPRCGIVRAIAMWNHENNCARTGGLFSLSLHVMAPLLTNDACVHPTVRAIGLTREPQNVALKKTVVGSGQWHPCAVDGNFNTTFAPSAVQFPYYYVDLGAVYSLTSINLFCQNEWSFYDQGVGVPFDVHTYGQWMSECGFEAHYPWDPLASSITFKKKGDEIVLKPTKPVRYIILGHQNMDYPNKRQPIVIGEIQAYGEKLRDSPVPQVPEDNEPIPGDYYKETRRAVLGSQDRLWTHPGYGYFVPNYYYKDVVLGWLDQPKCMAVIRRKARIVVIMGHALPIEIDYLPIYTIFRKTLKEWLTNGSSTANYVKINAVYKPGDILLITRDDQFDVCKIHEKLLSGENSAFIGYPSRDVKDSVSELFEMLDIGFARTDVDIPPQFIYVDGSAASNAFIPTSHWIERFAKSWKAFSTERFQLRTEELGVERKDIADQVKAVVEKYGALMEYLSPCDKKTYSKDTKTEIALINYNLILKYQHGRTGFVLPNINRHPGIIPSATKPTTVVATVYADVPGSYFPLGVYAKPGEGFSWTVLKNTDDTYSNQRIRINAQTDWIDHHSKWHRWPTISTEIYMRKQGQYISPHGGPLFLQLPYGILVEIELTNVYRYPLLDLRDPKSAEAFEQEVKAYSAVPWLVIRGDSMNSMLRTIDVYNTKASEVRESARYFDNAIKVMHNYRGSRWEDGRSETFAADLQISTEPGHAGYPWMSILSWSWLFTKWSNSIKLGGQPGFVKVIGWNLQVGDATLKEGEWITNCVYQLLVEDVLLGVNPYKGDMDTGKWSSSKYTGPGLGYYKYLGKLFGYGLVGNGFTEARKRTLLNESDKTQFWVKQMCLETGYNLVPFHKMWNFPISDETQDACKALPCFFPDDEMTKKFQTPNVALKKNVIGSGKYRHCAVDGNFRTTFAPYAVQFPFYYVDLGALYNLTSINLFCQNERTFRNLGVNVPFDVHTFGQWMSECTYQSHYPWDLLASGIEFKKKGEEVVLKPNKPVQYIIIGQPNTNYPISVRPIQIGEVQAHGEKLRDTQVPQVPTSDEPLPENFHKETRKAVLGKQEKIWMEPGRGYFKPNDKYRDVVLGWANQPSSMAIVRKQARMVLVMGHELVREIDSNPLYEELRASCKEWLTKGSSKGKYVGVNENYRPGDVLLITRDDHFDVDQVYCKLLSGSNSALIGYPRRDTDDSLSQLLKKMKINFIETTEELPPQFISVKGSADSDAFIPTSYWLERYVKSWKAFSTEQFQARSEELGIEQQYVEDRVMELAEKYGSLMEYLGPCDAKNYVKNERSATALLNYNLALKYQYGSGTGIALPIIHKHPGTIPSSTKPISVIATVYADLPGSFFPLGVYAKPGEGFRWAVLENSEETFSNQWIRINAQTDLIDHYSKWSRWPSVSTELYIRKQGQYISPHGGPLFLQLPQGVNITIQLENVYRYPWLDLRNPKSVASFEHEIEAYSTVPWLVISGDSMNSMLRTIDVYNSKASEVISSARHFDNAIKVMHNYRGSLWEEARSELFVADIQISTGNGHPGYPWMGILSWSRLFTLWSSSIKKGGQSGFVNTIGKNLQVVEATLKGGDEVTNVVYQLLVGDVLLGLNPYQGDMDTGKWSSSKYYGPGLGYYRYLGKLFGYGLVGNGFTEARKNSPPNEPDKTNFWVRRMCMETGYNLVPFHKMWNFPISDDTQKACMRLPCFFPDDEYTQKYKSKVDAVLKEFQGNCSRSNPNKVVFRGDIKRGVGTVRPQNIFLTFK</sequence>
<dbReference type="Pfam" id="PF17291">
    <property type="entry name" value="M60-like_N"/>
    <property type="match status" value="1"/>
</dbReference>
<accession>G7YSM4</accession>
<proteinExistence type="predicted"/>
<dbReference type="Gene3D" id="2.60.120.260">
    <property type="entry name" value="Galactose-binding domain-like"/>
    <property type="match status" value="2"/>
</dbReference>
<reference key="2">
    <citation type="submission" date="2011-10" db="EMBL/GenBank/DDBJ databases">
        <title>The genome and transcriptome sequence of Clonorchis sinensis provide insights into the carcinogenic liver fluke.</title>
        <authorList>
            <person name="Wang X."/>
            <person name="Huang Y."/>
            <person name="Chen W."/>
            <person name="Liu H."/>
            <person name="Guo L."/>
            <person name="Chen Y."/>
            <person name="Luo F."/>
            <person name="Zhou W."/>
            <person name="Sun J."/>
            <person name="Mao Q."/>
            <person name="Liang P."/>
            <person name="Zhou C."/>
            <person name="Tian Y."/>
            <person name="Men J."/>
            <person name="Lv X."/>
            <person name="Huang L."/>
            <person name="Zhou J."/>
            <person name="Hu Y."/>
            <person name="Li R."/>
            <person name="Zhang F."/>
            <person name="Lei H."/>
            <person name="Li X."/>
            <person name="Hu X."/>
            <person name="Liang C."/>
            <person name="Xu J."/>
            <person name="Wu Z."/>
            <person name="Yu X."/>
        </authorList>
    </citation>
    <scope>NUCLEOTIDE SEQUENCE</scope>
    <source>
        <strain>Henan</strain>
    </source>
</reference>
<dbReference type="PANTHER" id="PTHR15730">
    <property type="entry name" value="EXPERIMENTAL AUTOIMMUNE PROSTATITIS ANTIGEN 2-RELATED"/>
    <property type="match status" value="1"/>
</dbReference>
<dbReference type="InterPro" id="IPR035423">
    <property type="entry name" value="M60-like_N"/>
</dbReference>
<dbReference type="PROSITE" id="PS51723">
    <property type="entry name" value="PEPTIDASE_M60"/>
    <property type="match status" value="2"/>
</dbReference>
<name>G7YSM4_CLOSI</name>
<gene>
    <name evidence="2" type="ORF">CLF_109447</name>
</gene>
<dbReference type="PANTHER" id="PTHR15730:SF5">
    <property type="entry name" value="SI:CH211-210B2.2-RELATED"/>
    <property type="match status" value="1"/>
</dbReference>
<dbReference type="InterPro" id="IPR042279">
    <property type="entry name" value="Pep_M60_3"/>
</dbReference>
<reference evidence="2" key="1">
    <citation type="journal article" date="2011" name="Genome Biol.">
        <title>The draft genome of the carcinogenic human liver fluke Clonorchis sinensis.</title>
        <authorList>
            <person name="Wang X."/>
            <person name="Chen W."/>
            <person name="Huang Y."/>
            <person name="Sun J."/>
            <person name="Men J."/>
            <person name="Liu H."/>
            <person name="Luo F."/>
            <person name="Guo L."/>
            <person name="Lv X."/>
            <person name="Deng C."/>
            <person name="Zhou C."/>
            <person name="Fan Y."/>
            <person name="Li X."/>
            <person name="Huang L."/>
            <person name="Hu Y."/>
            <person name="Liang C."/>
            <person name="Hu X."/>
            <person name="Xu J."/>
            <person name="Yu X."/>
        </authorList>
    </citation>
    <scope>NUCLEOTIDE SEQUENCE [LARGE SCALE GENOMIC DNA]</scope>
    <source>
        <strain evidence="2">Henan</strain>
    </source>
</reference>
<dbReference type="SMART" id="SM01276">
    <property type="entry name" value="M60-like"/>
    <property type="match status" value="2"/>
</dbReference>
<dbReference type="Pfam" id="PF13402">
    <property type="entry name" value="Peptidase_M60"/>
    <property type="match status" value="1"/>
</dbReference>